<dbReference type="RefSeq" id="WP_007175113.1">
    <property type="nucleotide sequence ID" value="NZ_GG704783.1"/>
</dbReference>
<reference evidence="8 9" key="1">
    <citation type="submission" date="2009-10" db="EMBL/GenBank/DDBJ databases">
        <authorList>
            <person name="Qin X."/>
            <person name="Bachman B."/>
            <person name="Battles P."/>
            <person name="Bell A."/>
            <person name="Bess C."/>
            <person name="Bickham C."/>
            <person name="Chaboub L."/>
            <person name="Chen D."/>
            <person name="Coyle M."/>
            <person name="Deiros D.R."/>
            <person name="Dinh H."/>
            <person name="Forbes L."/>
            <person name="Fowler G."/>
            <person name="Francisco L."/>
            <person name="Fu Q."/>
            <person name="Gubbala S."/>
            <person name="Hale W."/>
            <person name="Han Y."/>
            <person name="Hemphill L."/>
            <person name="Highlander S.K."/>
            <person name="Hirani K."/>
            <person name="Hogues M."/>
            <person name="Jackson L."/>
            <person name="Jakkamsetti A."/>
            <person name="Javaid M."/>
            <person name="Jiang H."/>
            <person name="Korchina V."/>
            <person name="Kovar C."/>
            <person name="Lara F."/>
            <person name="Lee S."/>
            <person name="Mata R."/>
            <person name="Mathew T."/>
            <person name="Moen C."/>
            <person name="Morales K."/>
            <person name="Munidasa M."/>
            <person name="Nazareth L."/>
            <person name="Ngo R."/>
            <person name="Nguyen L."/>
            <person name="Okwuonu G."/>
            <person name="Ongeri F."/>
            <person name="Patil S."/>
            <person name="Petrosino J."/>
            <person name="Pham C."/>
            <person name="Pham P."/>
            <person name="Pu L.-L."/>
            <person name="Puazo M."/>
            <person name="Raj R."/>
            <person name="Reid J."/>
            <person name="Rouhana J."/>
            <person name="Saada N."/>
            <person name="Shang Y."/>
            <person name="Simmons D."/>
            <person name="Thornton R."/>
            <person name="Warren J."/>
            <person name="Weissenberger G."/>
            <person name="Zhang J."/>
            <person name="Zhang L."/>
            <person name="Zhou C."/>
            <person name="Zhu D."/>
            <person name="Muzny D."/>
            <person name="Worley K."/>
            <person name="Gibbs R."/>
        </authorList>
    </citation>
    <scope>NUCLEOTIDE SEQUENCE [LARGE SCALE GENOMIC DNA]</scope>
    <source>
        <strain evidence="8 9">DSM 17361</strain>
    </source>
</reference>
<keyword evidence="4 6" id="KW-0289">Folate biosynthesis</keyword>
<dbReference type="Proteomes" id="UP000003160">
    <property type="component" value="Unassembled WGS sequence"/>
</dbReference>
<dbReference type="NCBIfam" id="TIGR00526">
    <property type="entry name" value="folB_dom"/>
    <property type="match status" value="1"/>
</dbReference>
<dbReference type="Pfam" id="PF02152">
    <property type="entry name" value="FolB"/>
    <property type="match status" value="1"/>
</dbReference>
<gene>
    <name evidence="8" type="primary">folB</name>
    <name evidence="8" type="ORF">HMPREF0645_2718</name>
</gene>
<dbReference type="InterPro" id="IPR006156">
    <property type="entry name" value="Dihydroneopterin_aldolase"/>
</dbReference>
<dbReference type="EC" id="4.1.2.25" evidence="6"/>
<evidence type="ECO:0000256" key="6">
    <source>
        <dbReference type="RuleBase" id="RU362079"/>
    </source>
</evidence>
<dbReference type="EMBL" id="ACKS01000109">
    <property type="protein sequence ID" value="EFA42830.1"/>
    <property type="molecule type" value="Genomic_DNA"/>
</dbReference>
<evidence type="ECO:0000256" key="5">
    <source>
        <dbReference type="ARBA" id="ARBA00023239"/>
    </source>
</evidence>
<name>D1Q0I3_9BACT</name>
<evidence type="ECO:0000259" key="7">
    <source>
        <dbReference type="SMART" id="SM00905"/>
    </source>
</evidence>
<keyword evidence="5 6" id="KW-0456">Lyase</keyword>
<comment type="similarity">
    <text evidence="3 6">Belongs to the DHNA family.</text>
</comment>
<dbReference type="PANTHER" id="PTHR42844:SF1">
    <property type="entry name" value="DIHYDRONEOPTERIN ALDOLASE 1-RELATED"/>
    <property type="match status" value="1"/>
</dbReference>
<dbReference type="OrthoDB" id="9803748at2"/>
<comment type="function">
    <text evidence="6">Catalyzes the conversion of 7,8-dihydroneopterin to 6-hydroxymethyl-7,8-dihydropterin.</text>
</comment>
<organism evidence="8 9">
    <name type="scientific">Hallella bergensis DSM 17361</name>
    <dbReference type="NCBI Taxonomy" id="585502"/>
    <lineage>
        <taxon>Bacteria</taxon>
        <taxon>Pseudomonadati</taxon>
        <taxon>Bacteroidota</taxon>
        <taxon>Bacteroidia</taxon>
        <taxon>Bacteroidales</taxon>
        <taxon>Prevotellaceae</taxon>
        <taxon>Hallella</taxon>
    </lineage>
</organism>
<keyword evidence="9" id="KW-1185">Reference proteome</keyword>
<feature type="domain" description="Dihydroneopterin aldolase/epimerase" evidence="7">
    <location>
        <begin position="7"/>
        <end position="119"/>
    </location>
</feature>
<dbReference type="SMART" id="SM00905">
    <property type="entry name" value="FolB"/>
    <property type="match status" value="1"/>
</dbReference>
<dbReference type="PANTHER" id="PTHR42844">
    <property type="entry name" value="DIHYDRONEOPTERIN ALDOLASE 1-RELATED"/>
    <property type="match status" value="1"/>
</dbReference>
<dbReference type="AlphaFoldDB" id="D1Q0I3"/>
<sequence length="127" mass="13944">MLTNSYIYIRKLRFHAFHGVEAQERLTGNDYELGLRMQVDVSKAMTSDDVADTVNYAEVYALAKQEMATASNLLEHVAGRIGEAVISRWPAISTVEVDLIKLNPPMGGECSGAGVHLHLINDKTVSP</sequence>
<dbReference type="HOGENOM" id="CLU_112632_1_2_10"/>
<dbReference type="GO" id="GO:0046656">
    <property type="term" value="P:folic acid biosynthetic process"/>
    <property type="evidence" value="ECO:0007669"/>
    <property type="project" value="UniProtKB-UniRule"/>
</dbReference>
<comment type="caution">
    <text evidence="8">The sequence shown here is derived from an EMBL/GenBank/DDBJ whole genome shotgun (WGS) entry which is preliminary data.</text>
</comment>
<evidence type="ECO:0000256" key="4">
    <source>
        <dbReference type="ARBA" id="ARBA00022909"/>
    </source>
</evidence>
<dbReference type="InterPro" id="IPR006157">
    <property type="entry name" value="FolB_dom"/>
</dbReference>
<dbReference type="SUPFAM" id="SSF55620">
    <property type="entry name" value="Tetrahydrobiopterin biosynthesis enzymes-like"/>
    <property type="match status" value="1"/>
</dbReference>
<evidence type="ECO:0000256" key="1">
    <source>
        <dbReference type="ARBA" id="ARBA00001353"/>
    </source>
</evidence>
<dbReference type="InterPro" id="IPR043133">
    <property type="entry name" value="GTP-CH-I_C/QueF"/>
</dbReference>
<dbReference type="UniPathway" id="UPA00077">
    <property type="reaction ID" value="UER00154"/>
</dbReference>
<dbReference type="GO" id="GO:0004150">
    <property type="term" value="F:dihydroneopterin aldolase activity"/>
    <property type="evidence" value="ECO:0007669"/>
    <property type="project" value="UniProtKB-UniRule"/>
</dbReference>
<comment type="catalytic activity">
    <reaction evidence="1 6">
        <text>7,8-dihydroneopterin = 6-hydroxymethyl-7,8-dihydropterin + glycolaldehyde</text>
        <dbReference type="Rhea" id="RHEA:10540"/>
        <dbReference type="ChEBI" id="CHEBI:17001"/>
        <dbReference type="ChEBI" id="CHEBI:17071"/>
        <dbReference type="ChEBI" id="CHEBI:44841"/>
        <dbReference type="EC" id="4.1.2.25"/>
    </reaction>
</comment>
<protein>
    <recommendedName>
        <fullName evidence="6">7,8-dihydroneopterin aldolase</fullName>
        <ecNumber evidence="6">4.1.2.25</ecNumber>
    </recommendedName>
</protein>
<evidence type="ECO:0000256" key="3">
    <source>
        <dbReference type="ARBA" id="ARBA00005708"/>
    </source>
</evidence>
<accession>D1Q0I3</accession>
<evidence type="ECO:0000313" key="9">
    <source>
        <dbReference type="Proteomes" id="UP000003160"/>
    </source>
</evidence>
<proteinExistence type="inferred from homology"/>
<dbReference type="eggNOG" id="COG1539">
    <property type="taxonomic scope" value="Bacteria"/>
</dbReference>
<dbReference type="NCBIfam" id="TIGR00525">
    <property type="entry name" value="folB"/>
    <property type="match status" value="1"/>
</dbReference>
<comment type="pathway">
    <text evidence="2 6">Cofactor biosynthesis; tetrahydrofolate biosynthesis; 2-amino-4-hydroxy-6-hydroxymethyl-7,8-dihydropteridine diphosphate from 7,8-dihydroneopterin triphosphate: step 3/4.</text>
</comment>
<dbReference type="GO" id="GO:0046654">
    <property type="term" value="P:tetrahydrofolate biosynthetic process"/>
    <property type="evidence" value="ECO:0007669"/>
    <property type="project" value="UniProtKB-UniRule"/>
</dbReference>
<evidence type="ECO:0000313" key="8">
    <source>
        <dbReference type="EMBL" id="EFA42830.1"/>
    </source>
</evidence>
<dbReference type="Gene3D" id="3.30.1130.10">
    <property type="match status" value="1"/>
</dbReference>
<dbReference type="GO" id="GO:0005737">
    <property type="term" value="C:cytoplasm"/>
    <property type="evidence" value="ECO:0007669"/>
    <property type="project" value="TreeGrafter"/>
</dbReference>
<evidence type="ECO:0000256" key="2">
    <source>
        <dbReference type="ARBA" id="ARBA00005013"/>
    </source>
</evidence>